<dbReference type="InterPro" id="IPR011047">
    <property type="entry name" value="Quinoprotein_ADH-like_sf"/>
</dbReference>
<reference evidence="2 3" key="1">
    <citation type="submission" date="2019-03" db="EMBL/GenBank/DDBJ databases">
        <title>Single cell metagenomics reveals metabolic interactions within the superorganism composed of flagellate Streblomastix strix and complex community of Bacteroidetes bacteria on its surface.</title>
        <authorList>
            <person name="Treitli S.C."/>
            <person name="Kolisko M."/>
            <person name="Husnik F."/>
            <person name="Keeling P."/>
            <person name="Hampl V."/>
        </authorList>
    </citation>
    <scope>NUCLEOTIDE SEQUENCE [LARGE SCALE GENOMIC DNA]</scope>
    <source>
        <strain evidence="2">ST1C</strain>
    </source>
</reference>
<name>A0A5J4RZ23_9EUKA</name>
<feature type="region of interest" description="Disordered" evidence="1">
    <location>
        <begin position="184"/>
        <end position="207"/>
    </location>
</feature>
<protein>
    <submittedName>
        <fullName evidence="2">Uncharacterized protein</fullName>
    </submittedName>
</protein>
<dbReference type="SUPFAM" id="SSF50998">
    <property type="entry name" value="Quinoprotein alcohol dehydrogenase-like"/>
    <property type="match status" value="1"/>
</dbReference>
<proteinExistence type="predicted"/>
<gene>
    <name evidence="2" type="ORF">EZS28_052711</name>
</gene>
<feature type="non-terminal residue" evidence="2">
    <location>
        <position position="254"/>
    </location>
</feature>
<evidence type="ECO:0000313" key="3">
    <source>
        <dbReference type="Proteomes" id="UP000324800"/>
    </source>
</evidence>
<organism evidence="2 3">
    <name type="scientific">Streblomastix strix</name>
    <dbReference type="NCBI Taxonomy" id="222440"/>
    <lineage>
        <taxon>Eukaryota</taxon>
        <taxon>Metamonada</taxon>
        <taxon>Preaxostyla</taxon>
        <taxon>Oxymonadida</taxon>
        <taxon>Streblomastigidae</taxon>
        <taxon>Streblomastix</taxon>
    </lineage>
</organism>
<evidence type="ECO:0000313" key="2">
    <source>
        <dbReference type="EMBL" id="KAA6338321.1"/>
    </source>
</evidence>
<dbReference type="AlphaFoldDB" id="A0A5J4RZ23"/>
<evidence type="ECO:0000256" key="1">
    <source>
        <dbReference type="SAM" id="MobiDB-lite"/>
    </source>
</evidence>
<dbReference type="Proteomes" id="UP000324800">
    <property type="component" value="Unassembled WGS sequence"/>
</dbReference>
<comment type="caution">
    <text evidence="2">The sequence shown here is derived from an EMBL/GenBank/DDBJ whole genome shotgun (WGS) entry which is preliminary data.</text>
</comment>
<feature type="compositionally biased region" description="Low complexity" evidence="1">
    <location>
        <begin position="189"/>
        <end position="206"/>
    </location>
</feature>
<dbReference type="EMBL" id="SNRW01041277">
    <property type="protein sequence ID" value="KAA6338321.1"/>
    <property type="molecule type" value="Genomic_DNA"/>
</dbReference>
<sequence length="254" mass="28865">MSKVEATQPCVQKVQINLDFKPCCGVRAGYQLFFVNENEKSLSKFNLMNGELEFKIEVQEEIICLEYNPVSQSIWGGTTAGTIVVYRTDTLSVIDKFESIFRSPVAVKQMLFSGSVCPLLNVTCGIWVRLSDGRLYLLNGITGSVVRELSEAKAEYMALSQGQSLFVLEQLNNELNQQEQEKVKEQDQENLNLNSNPNPNPNETNTRTIDLYHWRNPSQILAKIILPGYLTRFFPVLIRMPNSHQYHIKILIGT</sequence>
<accession>A0A5J4RZ23</accession>